<dbReference type="EMBL" id="CP113517">
    <property type="protein sequence ID" value="WAR43571.1"/>
    <property type="molecule type" value="Genomic_DNA"/>
</dbReference>
<evidence type="ECO:0000313" key="2">
    <source>
        <dbReference type="Proteomes" id="UP001162780"/>
    </source>
</evidence>
<evidence type="ECO:0000313" key="1">
    <source>
        <dbReference type="EMBL" id="WAR43571.1"/>
    </source>
</evidence>
<dbReference type="Proteomes" id="UP001162780">
    <property type="component" value="Chromosome"/>
</dbReference>
<dbReference type="RefSeq" id="WP_255188540.1">
    <property type="nucleotide sequence ID" value="NZ_CP113517.1"/>
</dbReference>
<keyword evidence="2" id="KW-1185">Reference proteome</keyword>
<reference evidence="1" key="1">
    <citation type="submission" date="2022-11" db="EMBL/GenBank/DDBJ databases">
        <title>Methylomonas rapida sp. nov., Carotenoid-Producing Obligate Methanotrophs with High Growth Characteristics and Biotechnological Potential.</title>
        <authorList>
            <person name="Tikhonova E.N."/>
            <person name="Suleimanov R.Z."/>
            <person name="Miroshnikov K."/>
            <person name="Oshkin I.Y."/>
            <person name="Belova S.E."/>
            <person name="Danilova O.V."/>
            <person name="Ashikhmin A."/>
            <person name="Konopkin A."/>
            <person name="But S.Y."/>
            <person name="Khmelenina V.N."/>
            <person name="Kuznetsov N."/>
            <person name="Pimenov N.V."/>
            <person name="Dedysh S.N."/>
        </authorList>
    </citation>
    <scope>NUCLEOTIDE SEQUENCE</scope>
    <source>
        <strain evidence="1">MP1</strain>
    </source>
</reference>
<gene>
    <name evidence="1" type="ORF">NM686_014445</name>
</gene>
<sequence length="247" mass="27842">MPDTTYKHATGLIREAEKISNLPVRVTWDDTLQVGAVLHLSEAQWSKQLRISVKPNRPDIPYLVGVQCGLAIRFYTQREQRHLTASQTSRDKAVSEFRELGYAPEMAKSLAENLLAQLGSQIRSAAPLIKLSAQIYRDYPELRDSQLTHFLLEKEDGERSLGIDTAKFPEWILRSHQAINGANALAADYLFDRTDFFAPFKQAGFEAICTGLVGDVTGSKTDASDTELVNAWLNRLDLNDRFEWMTP</sequence>
<accession>A0ABY7GH52</accession>
<name>A0ABY7GH52_9GAMM</name>
<organism evidence="1 2">
    <name type="scientific">Methylomonas rapida</name>
    <dbReference type="NCBI Taxonomy" id="2963939"/>
    <lineage>
        <taxon>Bacteria</taxon>
        <taxon>Pseudomonadati</taxon>
        <taxon>Pseudomonadota</taxon>
        <taxon>Gammaproteobacteria</taxon>
        <taxon>Methylococcales</taxon>
        <taxon>Methylococcaceae</taxon>
        <taxon>Methylomonas</taxon>
    </lineage>
</organism>
<proteinExistence type="predicted"/>
<protein>
    <submittedName>
        <fullName evidence="1">Uncharacterized protein</fullName>
    </submittedName>
</protein>